<comment type="function">
    <text evidence="7">Oxidative deamination of D-amino acids.</text>
</comment>
<dbReference type="GO" id="GO:0008718">
    <property type="term" value="F:D-amino-acid dehydrogenase activity"/>
    <property type="evidence" value="ECO:0007669"/>
    <property type="project" value="UniProtKB-UniRule"/>
</dbReference>
<evidence type="ECO:0000313" key="10">
    <source>
        <dbReference type="Proteomes" id="UP000316649"/>
    </source>
</evidence>
<keyword evidence="10" id="KW-1185">Reference proteome</keyword>
<feature type="domain" description="FAD dependent oxidoreductase" evidence="8">
    <location>
        <begin position="2"/>
        <end position="398"/>
    </location>
</feature>
<dbReference type="GO" id="GO:0005737">
    <property type="term" value="C:cytoplasm"/>
    <property type="evidence" value="ECO:0007669"/>
    <property type="project" value="TreeGrafter"/>
</dbReference>
<dbReference type="InterPro" id="IPR036188">
    <property type="entry name" value="FAD/NAD-bd_sf"/>
</dbReference>
<accession>A0A557RZ69</accession>
<dbReference type="InterPro" id="IPR006076">
    <property type="entry name" value="FAD-dep_OxRdtase"/>
</dbReference>
<dbReference type="Gene3D" id="3.30.9.10">
    <property type="entry name" value="D-Amino Acid Oxidase, subunit A, domain 2"/>
    <property type="match status" value="1"/>
</dbReference>
<evidence type="ECO:0000256" key="7">
    <source>
        <dbReference type="HAMAP-Rule" id="MF_01202"/>
    </source>
</evidence>
<dbReference type="Gene3D" id="3.50.50.60">
    <property type="entry name" value="FAD/NAD(P)-binding domain"/>
    <property type="match status" value="2"/>
</dbReference>
<evidence type="ECO:0000256" key="1">
    <source>
        <dbReference type="ARBA" id="ARBA00001974"/>
    </source>
</evidence>
<keyword evidence="5 7" id="KW-0560">Oxidoreductase</keyword>
<evidence type="ECO:0000313" key="9">
    <source>
        <dbReference type="EMBL" id="TVO70450.1"/>
    </source>
</evidence>
<dbReference type="Pfam" id="PF01266">
    <property type="entry name" value="DAO"/>
    <property type="match status" value="1"/>
</dbReference>
<name>A0A557RZ69_9GAMM</name>
<gene>
    <name evidence="7" type="primary">dadA</name>
    <name evidence="9" type="ORF">FHP88_16310</name>
</gene>
<dbReference type="Proteomes" id="UP000316649">
    <property type="component" value="Unassembled WGS sequence"/>
</dbReference>
<dbReference type="EMBL" id="VMNH01000024">
    <property type="protein sequence ID" value="TVO70450.1"/>
    <property type="molecule type" value="Genomic_DNA"/>
</dbReference>
<dbReference type="InterPro" id="IPR023080">
    <property type="entry name" value="DadA"/>
</dbReference>
<comment type="caution">
    <text evidence="9">The sequence shown here is derived from an EMBL/GenBank/DDBJ whole genome shotgun (WGS) entry which is preliminary data.</text>
</comment>
<sequence>MKVVILGSGVIGVTNAYYLAREGHEVTVIDRQPEPALETSFANAGEVSPGYSAPWAAPGIPLKAIKWLMMKHSPLVIKPSLDLSMWAWSLQMLRNCTPARYETNKGRMVRLAEYSRDAIKALRSEIGIQYDERSRGTLQMFRNQKQLDAAATDMAILDRFGVPYELLDREGCINAEPGLIHVKEKVAGGLRLINDETGDCFMFTQTLAKAAEAMGVEFRMGVNIRRLITDQGNISGVETDQGVITGDAYVMALGSYSPLLLKAVGIKAPIYPVKGYSITLPVVDSDAAPVSTIMDETHKVAITRLGDRIRVAGTAELAGYNTDLNESRRETVEFVVSDLFPKGGDISKTEFWCGLRPMTPDGTPCVGATKIPNLYLNTGHGTLGWTMACGSGRLLSDLISNKQPEIDTEGLSIDRYAA</sequence>
<reference evidence="9 10" key="1">
    <citation type="submission" date="2019-07" db="EMBL/GenBank/DDBJ databases">
        <title>The pathways for chlorine oxyanion respiration interact through the shared metabolite chlorate.</title>
        <authorList>
            <person name="Barnum T.P."/>
            <person name="Cheng Y."/>
            <person name="Hill K.A."/>
            <person name="Lucas L.N."/>
            <person name="Carlson H.K."/>
            <person name="Coates J.D."/>
        </authorList>
    </citation>
    <scope>NUCLEOTIDE SEQUENCE [LARGE SCALE GENOMIC DNA]</scope>
    <source>
        <strain evidence="9 10">BK-1</strain>
    </source>
</reference>
<dbReference type="EC" id="1.4.99.-" evidence="7"/>
<dbReference type="AlphaFoldDB" id="A0A557RZ69"/>
<evidence type="ECO:0000256" key="5">
    <source>
        <dbReference type="ARBA" id="ARBA00023002"/>
    </source>
</evidence>
<dbReference type="HAMAP" id="MF_01202">
    <property type="entry name" value="DadA"/>
    <property type="match status" value="1"/>
</dbReference>
<evidence type="ECO:0000256" key="6">
    <source>
        <dbReference type="ARBA" id="ARBA00047884"/>
    </source>
</evidence>
<comment type="cofactor">
    <cofactor evidence="1 7">
        <name>FAD</name>
        <dbReference type="ChEBI" id="CHEBI:57692"/>
    </cofactor>
</comment>
<evidence type="ECO:0000256" key="4">
    <source>
        <dbReference type="ARBA" id="ARBA00022827"/>
    </source>
</evidence>
<dbReference type="PANTHER" id="PTHR13847">
    <property type="entry name" value="SARCOSINE DEHYDROGENASE-RELATED"/>
    <property type="match status" value="1"/>
</dbReference>
<keyword evidence="4 7" id="KW-0274">FAD</keyword>
<dbReference type="RefSeq" id="WP_144360165.1">
    <property type="nucleotide sequence ID" value="NZ_VMNH01000024.1"/>
</dbReference>
<dbReference type="FunFam" id="3.50.50.60:FF:000020">
    <property type="entry name" value="D-amino acid dehydrogenase"/>
    <property type="match status" value="1"/>
</dbReference>
<feature type="binding site" evidence="7">
    <location>
        <begin position="3"/>
        <end position="17"/>
    </location>
    <ligand>
        <name>FAD</name>
        <dbReference type="ChEBI" id="CHEBI:57692"/>
    </ligand>
</feature>
<dbReference type="GO" id="GO:0005886">
    <property type="term" value="C:plasma membrane"/>
    <property type="evidence" value="ECO:0007669"/>
    <property type="project" value="TreeGrafter"/>
</dbReference>
<proteinExistence type="inferred from homology"/>
<dbReference type="SUPFAM" id="SSF51905">
    <property type="entry name" value="FAD/NAD(P)-binding domain"/>
    <property type="match status" value="1"/>
</dbReference>
<evidence type="ECO:0000256" key="2">
    <source>
        <dbReference type="ARBA" id="ARBA00009410"/>
    </source>
</evidence>
<evidence type="ECO:0000259" key="8">
    <source>
        <dbReference type="Pfam" id="PF01266"/>
    </source>
</evidence>
<comment type="similarity">
    <text evidence="2 7">Belongs to the DadA oxidoreductase family.</text>
</comment>
<dbReference type="NCBIfam" id="NF001933">
    <property type="entry name" value="PRK00711.1"/>
    <property type="match status" value="1"/>
</dbReference>
<comment type="catalytic activity">
    <reaction evidence="6 7">
        <text>a D-alpha-amino acid + A + H2O = a 2-oxocarboxylate + AH2 + NH4(+)</text>
        <dbReference type="Rhea" id="RHEA:18125"/>
        <dbReference type="ChEBI" id="CHEBI:13193"/>
        <dbReference type="ChEBI" id="CHEBI:15377"/>
        <dbReference type="ChEBI" id="CHEBI:17499"/>
        <dbReference type="ChEBI" id="CHEBI:28938"/>
        <dbReference type="ChEBI" id="CHEBI:35179"/>
        <dbReference type="ChEBI" id="CHEBI:59871"/>
    </reaction>
</comment>
<keyword evidence="3 7" id="KW-0285">Flavoprotein</keyword>
<dbReference type="PANTHER" id="PTHR13847:SF280">
    <property type="entry name" value="D-AMINO ACID DEHYDROGENASE"/>
    <property type="match status" value="1"/>
</dbReference>
<dbReference type="GO" id="GO:0055130">
    <property type="term" value="P:D-alanine catabolic process"/>
    <property type="evidence" value="ECO:0007669"/>
    <property type="project" value="TreeGrafter"/>
</dbReference>
<dbReference type="OrthoDB" id="9805337at2"/>
<evidence type="ECO:0000256" key="3">
    <source>
        <dbReference type="ARBA" id="ARBA00022630"/>
    </source>
</evidence>
<organism evidence="9 10">
    <name type="scientific">Sedimenticola selenatireducens</name>
    <dbReference type="NCBI Taxonomy" id="191960"/>
    <lineage>
        <taxon>Bacteria</taxon>
        <taxon>Pseudomonadati</taxon>
        <taxon>Pseudomonadota</taxon>
        <taxon>Gammaproteobacteria</taxon>
        <taxon>Chromatiales</taxon>
        <taxon>Sedimenticolaceae</taxon>
        <taxon>Sedimenticola</taxon>
    </lineage>
</organism>
<dbReference type="SUPFAM" id="SSF54373">
    <property type="entry name" value="FAD-linked reductases, C-terminal domain"/>
    <property type="match status" value="1"/>
</dbReference>
<protein>
    <recommendedName>
        <fullName evidence="7">D-amino acid dehydrogenase</fullName>
        <ecNumber evidence="7">1.4.99.-</ecNumber>
    </recommendedName>
</protein>